<evidence type="ECO:0000313" key="2">
    <source>
        <dbReference type="EMBL" id="SEH03931.1"/>
    </source>
</evidence>
<protein>
    <submittedName>
        <fullName evidence="2">Putative transposase</fullName>
    </submittedName>
</protein>
<organism evidence="2 3">
    <name type="scientific">Nonomuraea solani</name>
    <dbReference type="NCBI Taxonomy" id="1144553"/>
    <lineage>
        <taxon>Bacteria</taxon>
        <taxon>Bacillati</taxon>
        <taxon>Actinomycetota</taxon>
        <taxon>Actinomycetes</taxon>
        <taxon>Streptosporangiales</taxon>
        <taxon>Streptosporangiaceae</taxon>
        <taxon>Nonomuraea</taxon>
    </lineage>
</organism>
<dbReference type="InterPro" id="IPR001584">
    <property type="entry name" value="Integrase_cat-core"/>
</dbReference>
<dbReference type="Pfam" id="PF13683">
    <property type="entry name" value="rve_3"/>
    <property type="match status" value="1"/>
</dbReference>
<reference evidence="2 3" key="1">
    <citation type="submission" date="2016-10" db="EMBL/GenBank/DDBJ databases">
        <authorList>
            <person name="de Groot N.N."/>
        </authorList>
    </citation>
    <scope>NUCLEOTIDE SEQUENCE [LARGE SCALE GENOMIC DNA]</scope>
    <source>
        <strain evidence="2 3">CGMCC 4.7037</strain>
    </source>
</reference>
<proteinExistence type="predicted"/>
<evidence type="ECO:0000259" key="1">
    <source>
        <dbReference type="Pfam" id="PF13683"/>
    </source>
</evidence>
<dbReference type="EMBL" id="FNVT01000049">
    <property type="protein sequence ID" value="SEH03931.1"/>
    <property type="molecule type" value="Genomic_DNA"/>
</dbReference>
<dbReference type="InterPro" id="IPR012337">
    <property type="entry name" value="RNaseH-like_sf"/>
</dbReference>
<dbReference type="Proteomes" id="UP000236732">
    <property type="component" value="Unassembled WGS sequence"/>
</dbReference>
<dbReference type="AlphaFoldDB" id="A0A1H6F3H3"/>
<dbReference type="OrthoDB" id="52928at2"/>
<dbReference type="SUPFAM" id="SSF53098">
    <property type="entry name" value="Ribonuclease H-like"/>
    <property type="match status" value="1"/>
</dbReference>
<name>A0A1H6F3H3_9ACTN</name>
<evidence type="ECO:0000313" key="3">
    <source>
        <dbReference type="Proteomes" id="UP000236732"/>
    </source>
</evidence>
<feature type="non-terminal residue" evidence="2">
    <location>
        <position position="1"/>
    </location>
</feature>
<keyword evidence="3" id="KW-1185">Reference proteome</keyword>
<dbReference type="RefSeq" id="WP_146104272.1">
    <property type="nucleotide sequence ID" value="NZ_FNVT01000049.1"/>
</dbReference>
<dbReference type="GO" id="GO:0015074">
    <property type="term" value="P:DNA integration"/>
    <property type="evidence" value="ECO:0007669"/>
    <property type="project" value="InterPro"/>
</dbReference>
<feature type="domain" description="Integrase catalytic" evidence="1">
    <location>
        <begin position="2"/>
        <end position="49"/>
    </location>
</feature>
<gene>
    <name evidence="2" type="ORF">SAMN05444920_1491</name>
</gene>
<accession>A0A1H6F3H3</accession>
<sequence>SEAAFKTLKYCPVFPGRFASLADARAFCQRFFGYYNHEHYHAGVGLHTPFTVHMGIAHAIQDKRAETIERFRSANPHRFTRTPRLPKIPQVAYINQPEEAA</sequence>